<dbReference type="WBParaSite" id="ES5_v2.g8458.t1">
    <property type="protein sequence ID" value="ES5_v2.g8458.t1"/>
    <property type="gene ID" value="ES5_v2.g8458"/>
</dbReference>
<proteinExistence type="predicted"/>
<dbReference type="Proteomes" id="UP000887579">
    <property type="component" value="Unplaced"/>
</dbReference>
<reference evidence="2" key="1">
    <citation type="submission" date="2022-11" db="UniProtKB">
        <authorList>
            <consortium name="WormBaseParasite"/>
        </authorList>
    </citation>
    <scope>IDENTIFICATION</scope>
</reference>
<sequence>MMQSVLFYNKIAPKKSILITPNIRGATHSKLILIKFSDDGNVRKIFEDEGQSLNCVIHGADFTCNYIANWIQTAAQNLNLILPFEGVGLGLAGAGNTEITKKITEIFLSKYSNITQTCFVTNDAIAAIATAFKNDADKDPLCNHLLESAGEALARHLIAISKNFDDEMAQNVSILLVGSVFQSWNILKIGFTKTLQTKESKMKKLSFYKLKESAALGAAVLAAKNSNINFDFDNDLDTTEFVDSILL</sequence>
<protein>
    <submittedName>
        <fullName evidence="2">Uncharacterized protein</fullName>
    </submittedName>
</protein>
<evidence type="ECO:0000313" key="1">
    <source>
        <dbReference type="Proteomes" id="UP000887579"/>
    </source>
</evidence>
<accession>A0AC34GU77</accession>
<evidence type="ECO:0000313" key="2">
    <source>
        <dbReference type="WBParaSite" id="ES5_v2.g8458.t1"/>
    </source>
</evidence>
<organism evidence="1 2">
    <name type="scientific">Panagrolaimus sp. ES5</name>
    <dbReference type="NCBI Taxonomy" id="591445"/>
    <lineage>
        <taxon>Eukaryota</taxon>
        <taxon>Metazoa</taxon>
        <taxon>Ecdysozoa</taxon>
        <taxon>Nematoda</taxon>
        <taxon>Chromadorea</taxon>
        <taxon>Rhabditida</taxon>
        <taxon>Tylenchina</taxon>
        <taxon>Panagrolaimomorpha</taxon>
        <taxon>Panagrolaimoidea</taxon>
        <taxon>Panagrolaimidae</taxon>
        <taxon>Panagrolaimus</taxon>
    </lineage>
</organism>
<name>A0AC34GU77_9BILA</name>